<dbReference type="EMBL" id="FMAO01000001">
    <property type="protein sequence ID" value="SCB77487.1"/>
    <property type="molecule type" value="Genomic_DNA"/>
</dbReference>
<dbReference type="PANTHER" id="PTHR11215:SF1">
    <property type="entry name" value="MYG1 EXONUCLEASE"/>
    <property type="match status" value="1"/>
</dbReference>
<dbReference type="InterPro" id="IPR003226">
    <property type="entry name" value="MYG1_exonuclease"/>
</dbReference>
<evidence type="ECO:0000256" key="1">
    <source>
        <dbReference type="ARBA" id="ARBA00010105"/>
    </source>
</evidence>
<comment type="similarity">
    <text evidence="1">Belongs to the MYG1 family.</text>
</comment>
<proteinExistence type="inferred from homology"/>
<protein>
    <submittedName>
        <fullName evidence="2">Uncharacterized protein, UPF0160 family</fullName>
    </submittedName>
</protein>
<evidence type="ECO:0000313" key="3">
    <source>
        <dbReference type="Proteomes" id="UP000199268"/>
    </source>
</evidence>
<dbReference type="AlphaFoldDB" id="A0A1C3Z4Z0"/>
<sequence length="276" mass="31296">MYQQLVTHNGKFHADDVFASVVLTRLFPELPLVRTREEQVTTDEHNFVYDVGGGEFDHHGIDDQRKHENGVPMAAFGLIWQSFAEQYLEKIVPDMGSDMIANTKKHVEKSFIIGVDALDNGVSEYQSPSFTISDAINDFYDEDNEMVSFKKAVAFAKGILENRVQKTVAKLIAEKEVIENATFITDELLLLPVSGPWKDYAEQFDNLRFVVMPRKDGNWMIQGVPVSHGSFEVKQPIPQIEKPWITFIHRTGFMGVVDTKEHALELAMMLIDGNCN</sequence>
<accession>A0A1C3Z4Z0</accession>
<dbReference type="GO" id="GO:0005737">
    <property type="term" value="C:cytoplasm"/>
    <property type="evidence" value="ECO:0007669"/>
    <property type="project" value="TreeGrafter"/>
</dbReference>
<gene>
    <name evidence="2" type="ORF">GA0061074_101312</name>
</gene>
<dbReference type="RefSeq" id="WP_092461342.1">
    <property type="nucleotide sequence ID" value="NZ_BJEE01000002.1"/>
</dbReference>
<evidence type="ECO:0000313" key="2">
    <source>
        <dbReference type="EMBL" id="SCB77487.1"/>
    </source>
</evidence>
<dbReference type="OrthoDB" id="183622at2"/>
<dbReference type="Proteomes" id="UP000199268">
    <property type="component" value="Unassembled WGS sequence"/>
</dbReference>
<name>A0A1C3Z4Z0_9LACO</name>
<keyword evidence="3" id="KW-1185">Reference proteome</keyword>
<dbReference type="STRING" id="1505725.GA0061074_101312"/>
<reference evidence="3" key="1">
    <citation type="submission" date="2016-08" db="EMBL/GenBank/DDBJ databases">
        <authorList>
            <person name="Varghese N."/>
            <person name="Submissions Spin"/>
        </authorList>
    </citation>
    <scope>NUCLEOTIDE SEQUENCE [LARGE SCALE GENOMIC DNA]</scope>
    <source>
        <strain evidence="3">R-53094</strain>
    </source>
</reference>
<organism evidence="2 3">
    <name type="scientific">Weissella bombi</name>
    <dbReference type="NCBI Taxonomy" id="1505725"/>
    <lineage>
        <taxon>Bacteria</taxon>
        <taxon>Bacillati</taxon>
        <taxon>Bacillota</taxon>
        <taxon>Bacilli</taxon>
        <taxon>Lactobacillales</taxon>
        <taxon>Lactobacillaceae</taxon>
        <taxon>Weissella</taxon>
    </lineage>
</organism>
<dbReference type="Pfam" id="PF03690">
    <property type="entry name" value="MYG1_exonuc"/>
    <property type="match status" value="1"/>
</dbReference>
<dbReference type="PANTHER" id="PTHR11215">
    <property type="entry name" value="METAL DEPENDENT HYDROLASE - RELATED"/>
    <property type="match status" value="1"/>
</dbReference>